<evidence type="ECO:0000256" key="2">
    <source>
        <dbReference type="ARBA" id="ARBA00022448"/>
    </source>
</evidence>
<evidence type="ECO:0000256" key="1">
    <source>
        <dbReference type="ARBA" id="ARBA00004571"/>
    </source>
</evidence>
<dbReference type="PROSITE" id="PS52016">
    <property type="entry name" value="TONB_DEPENDENT_REC_3"/>
    <property type="match status" value="1"/>
</dbReference>
<dbReference type="SUPFAM" id="SSF49464">
    <property type="entry name" value="Carboxypeptidase regulatory domain-like"/>
    <property type="match status" value="1"/>
</dbReference>
<reference evidence="13 14" key="1">
    <citation type="submission" date="2018-07" db="EMBL/GenBank/DDBJ databases">
        <title>Dyadobacter roseus sp. nov., isolated from rose rhizosphere soil.</title>
        <authorList>
            <person name="Chen L."/>
        </authorList>
    </citation>
    <scope>NUCLEOTIDE SEQUENCE [LARGE SCALE GENOMIC DNA]</scope>
    <source>
        <strain evidence="13 14">RS19</strain>
    </source>
</reference>
<protein>
    <submittedName>
        <fullName evidence="13">SusC/RagA family TonB-linked outer membrane protein</fullName>
    </submittedName>
</protein>
<evidence type="ECO:0000259" key="12">
    <source>
        <dbReference type="Pfam" id="PF07715"/>
    </source>
</evidence>
<sequence length="1029" mass="111641">MRKIILFCFTMTVLFSMHVSGQNLAVTGVVSAEDGSILPGVSITVKGTTRGTTTDENGKYSIDVPGNVSLSFSFIGFQTQEIAVSGQSVINITLKNDISQLNEVVVTAQGIQREKRSLGYAVSEIKGDVVNKVPEQNFVNSLNGKVSGVQVTSGGAPGQAARITIRGGAKSISGDNQPLFVIDGIPVSNDNDGSGAANEVSGAATPNRVGDINPNDIESISVLKGSAASVLYGNRGSNGVVLITTKSGKGTKGKPVITVNSNIGIDNALRLPSYQTKFAQGNRGAYLEGTSLSWGPEITGQQVTSAAAGGTTNLTVHDPRADFLKTGVTINNNVSISQTLEKTTFYVSVGQNKQTAIVPNQGYSKANFRTNVTTNLSDKITAGINVGYTKSNGDVPYLGQDGNNPFFSLFHVPVSWDLNGYGYQNPTTGRQINFRGGAFDNPLWTVNKTYFNTKNDHFIGGLNFAYTPTSWLNFTYRLGMDQYTDNRQSFRDIYTGGNPNGYLSNDIVSRQQITSTFVANLSHSFNDDFSGTLSIGHDYNQRKYDRNAQTATMLALPGIAHMNNATAFDPDYEYHSKRNLIGTFADLRLDYRNYLFLGVTVRNEWSSTLPQANRSFLYPGVNASFVFTEAFNINPDVLNFGKVRLSWAKTARDTDPYRLQSTYILASATDGFTDGVTFPYIGLPGYMVNSTVNNPNLKPEFTREVEAGVELKFFKNRLGVDFTYFNNRNTDGIISLDVAPSTGASSLIVNSGRTTNKGIEVGLDFQAIKTKDFNWNVGVVYSRIRTEVNELYGDLDKLYLGGFSGNPAIYAVKGERYGSIIGAGYKRTNINGVPNPNGAISTDADGYPLLEDGLILGHIEPNWTGGITNTFTYKGIRLSALFDTRQGGHIFSGTSQLLDNYGVSDRTLDRGTNIVFDGVDEETGVKNDVSAVKDQDWYGYVSGSNAEAHVYKNNWVKLREANLSYTFNIKRSILQSIDLGVYGRNLALWTKVPDIDPESSSFGSGNGQGASRMAYPSTRSLGVNVKLTF</sequence>
<evidence type="ECO:0000256" key="8">
    <source>
        <dbReference type="PROSITE-ProRule" id="PRU01360"/>
    </source>
</evidence>
<keyword evidence="3 8" id="KW-1134">Transmembrane beta strand</keyword>
<comment type="subcellular location">
    <subcellularLocation>
        <location evidence="1 8">Cell outer membrane</location>
        <topology evidence="1 8">Multi-pass membrane protein</topology>
    </subcellularLocation>
</comment>
<evidence type="ECO:0000313" key="14">
    <source>
        <dbReference type="Proteomes" id="UP000256373"/>
    </source>
</evidence>
<keyword evidence="10" id="KW-0732">Signal</keyword>
<name>A0A3D8Y547_9BACT</name>
<proteinExistence type="inferred from homology"/>
<dbReference type="InterPro" id="IPR023997">
    <property type="entry name" value="TonB-dep_OMP_SusC/RagA_CS"/>
</dbReference>
<dbReference type="NCBIfam" id="TIGR04057">
    <property type="entry name" value="SusC_RagA_signa"/>
    <property type="match status" value="1"/>
</dbReference>
<dbReference type="SUPFAM" id="SSF56935">
    <property type="entry name" value="Porins"/>
    <property type="match status" value="1"/>
</dbReference>
<feature type="signal peptide" evidence="10">
    <location>
        <begin position="1"/>
        <end position="25"/>
    </location>
</feature>
<evidence type="ECO:0000259" key="11">
    <source>
        <dbReference type="Pfam" id="PF00593"/>
    </source>
</evidence>
<evidence type="ECO:0000256" key="7">
    <source>
        <dbReference type="ARBA" id="ARBA00023237"/>
    </source>
</evidence>
<keyword evidence="4 8" id="KW-0812">Transmembrane</keyword>
<evidence type="ECO:0000256" key="5">
    <source>
        <dbReference type="ARBA" id="ARBA00023077"/>
    </source>
</evidence>
<dbReference type="InterPro" id="IPR036942">
    <property type="entry name" value="Beta-barrel_TonB_sf"/>
</dbReference>
<dbReference type="OrthoDB" id="9768177at2"/>
<dbReference type="AlphaFoldDB" id="A0A3D8Y547"/>
<evidence type="ECO:0000256" key="4">
    <source>
        <dbReference type="ARBA" id="ARBA00022692"/>
    </source>
</evidence>
<organism evidence="13 14">
    <name type="scientific">Dyadobacter luteus</name>
    <dbReference type="NCBI Taxonomy" id="2259619"/>
    <lineage>
        <taxon>Bacteria</taxon>
        <taxon>Pseudomonadati</taxon>
        <taxon>Bacteroidota</taxon>
        <taxon>Cytophagia</taxon>
        <taxon>Cytophagales</taxon>
        <taxon>Spirosomataceae</taxon>
        <taxon>Dyadobacter</taxon>
    </lineage>
</organism>
<dbReference type="NCBIfam" id="TIGR04056">
    <property type="entry name" value="OMP_RagA_SusC"/>
    <property type="match status" value="1"/>
</dbReference>
<dbReference type="InterPro" id="IPR023996">
    <property type="entry name" value="TonB-dep_OMP_SusC/RagA"/>
</dbReference>
<gene>
    <name evidence="13" type="ORF">DSL64_23640</name>
</gene>
<evidence type="ECO:0000256" key="3">
    <source>
        <dbReference type="ARBA" id="ARBA00022452"/>
    </source>
</evidence>
<dbReference type="InterPro" id="IPR012910">
    <property type="entry name" value="Plug_dom"/>
</dbReference>
<evidence type="ECO:0000256" key="6">
    <source>
        <dbReference type="ARBA" id="ARBA00023136"/>
    </source>
</evidence>
<feature type="chain" id="PRO_5017832922" evidence="10">
    <location>
        <begin position="26"/>
        <end position="1029"/>
    </location>
</feature>
<dbReference type="InterPro" id="IPR000531">
    <property type="entry name" value="Beta-barrel_TonB"/>
</dbReference>
<keyword evidence="7 8" id="KW-0998">Cell outer membrane</keyword>
<evidence type="ECO:0000313" key="13">
    <source>
        <dbReference type="EMBL" id="REA57522.1"/>
    </source>
</evidence>
<dbReference type="Gene3D" id="2.60.40.1120">
    <property type="entry name" value="Carboxypeptidase-like, regulatory domain"/>
    <property type="match status" value="1"/>
</dbReference>
<dbReference type="InterPro" id="IPR039426">
    <property type="entry name" value="TonB-dep_rcpt-like"/>
</dbReference>
<dbReference type="Pfam" id="PF00593">
    <property type="entry name" value="TonB_dep_Rec_b-barrel"/>
    <property type="match status" value="1"/>
</dbReference>
<comment type="similarity">
    <text evidence="8 9">Belongs to the TonB-dependent receptor family.</text>
</comment>
<keyword evidence="6 8" id="KW-0472">Membrane</keyword>
<keyword evidence="14" id="KW-1185">Reference proteome</keyword>
<dbReference type="RefSeq" id="WP_115833424.1">
    <property type="nucleotide sequence ID" value="NZ_QNUL01000027.1"/>
</dbReference>
<comment type="caution">
    <text evidence="13">The sequence shown here is derived from an EMBL/GenBank/DDBJ whole genome shotgun (WGS) entry which is preliminary data.</text>
</comment>
<dbReference type="InterPro" id="IPR037066">
    <property type="entry name" value="Plug_dom_sf"/>
</dbReference>
<accession>A0A3D8Y547</accession>
<evidence type="ECO:0000256" key="10">
    <source>
        <dbReference type="SAM" id="SignalP"/>
    </source>
</evidence>
<feature type="domain" description="TonB-dependent receptor plug" evidence="12">
    <location>
        <begin position="115"/>
        <end position="240"/>
    </location>
</feature>
<evidence type="ECO:0000256" key="9">
    <source>
        <dbReference type="RuleBase" id="RU003357"/>
    </source>
</evidence>
<dbReference type="Pfam" id="PF13715">
    <property type="entry name" value="CarbopepD_reg_2"/>
    <property type="match status" value="1"/>
</dbReference>
<dbReference type="Gene3D" id="2.170.130.10">
    <property type="entry name" value="TonB-dependent receptor, plug domain"/>
    <property type="match status" value="1"/>
</dbReference>
<keyword evidence="2 8" id="KW-0813">Transport</keyword>
<dbReference type="EMBL" id="QNUL01000027">
    <property type="protein sequence ID" value="REA57522.1"/>
    <property type="molecule type" value="Genomic_DNA"/>
</dbReference>
<keyword evidence="5 9" id="KW-0798">TonB box</keyword>
<dbReference type="Pfam" id="PF07715">
    <property type="entry name" value="Plug"/>
    <property type="match status" value="1"/>
</dbReference>
<feature type="domain" description="TonB-dependent receptor-like beta-barrel" evidence="11">
    <location>
        <begin position="419"/>
        <end position="789"/>
    </location>
</feature>
<dbReference type="Gene3D" id="2.40.170.20">
    <property type="entry name" value="TonB-dependent receptor, beta-barrel domain"/>
    <property type="match status" value="1"/>
</dbReference>
<dbReference type="GO" id="GO:0009279">
    <property type="term" value="C:cell outer membrane"/>
    <property type="evidence" value="ECO:0007669"/>
    <property type="project" value="UniProtKB-SubCell"/>
</dbReference>
<dbReference type="InterPro" id="IPR008969">
    <property type="entry name" value="CarboxyPept-like_regulatory"/>
</dbReference>
<dbReference type="Proteomes" id="UP000256373">
    <property type="component" value="Unassembled WGS sequence"/>
</dbReference>